<evidence type="ECO:0000256" key="11">
    <source>
        <dbReference type="ARBA" id="ARBA00023295"/>
    </source>
</evidence>
<dbReference type="SUPFAM" id="SSF51445">
    <property type="entry name" value="(Trans)glycosidases"/>
    <property type="match status" value="2"/>
</dbReference>
<evidence type="ECO:0000256" key="9">
    <source>
        <dbReference type="ARBA" id="ARBA00023180"/>
    </source>
</evidence>
<dbReference type="Proteomes" id="UP000639338">
    <property type="component" value="Unassembled WGS sequence"/>
</dbReference>
<comment type="caution">
    <text evidence="16">The sequence shown here is derived from an EMBL/GenBank/DDBJ whole genome shotgun (WGS) entry which is preliminary data.</text>
</comment>
<name>A0A834XRN4_APHGI</name>
<keyword evidence="9" id="KW-0325">Glycoprotein</keyword>
<sequence length="712" mass="77571">MRGVIFLLAVVLEASVVTTHAKNVVCYVADWTIGRPGRARFDIDNVDANLCTHVIYSFVGLTDNNDIKLPERGTDGINKLRALKNINRNLKTMVAVGGGAEGSKRFSRLVSSPNSRGQFIQNSIRFMKNHNLDGLDLDWEYPAQGNGASPQDVPNYTAFVREFKNSFGNRYLLTAAVPSSEWTARPSYDIRGVCNNLDFVNLMAYDLHNAEDPVTGMQAGLYGPGANDKDTVSAGVSYWINNGCPARKLNLGVPFYAKTWTLANPNSNGVGARASGPGSPGPLSGSAGSLAYFETCAKIGAGGWTVKYNNVRKTPYAYRGNQWIGFENVKSLKEKVQYAKQRQLAGMMAWAINDDDFQNVVCYVADWTIGRPEPGRFDIDNVDANLCTHVIYAFVGLGDNNNIKLPDRGVDGFDKLRALKNINPNLKTLVAVGGGAEGSERFSRIASSPESRGQFIENAISLMKNFNLDGLDLDWEYPAQGNGASPQDVPNYTNLVRECKARFSGQYLLTAAVPSSEWSARPSYDIAGVCNNLDLINLMAYDLHNVGDPVTGMQAGLYGPGKDDTDTVNAGVRFWINNGCQAEKINLGVPFYAKTWTLTNPNDNGVGAPVSGPGSPGPLSANPGSLSYSEVCSKINAGGWTVRYDEQRRVPYAFQGDQWIGFENVQSVSEKVQYAKDQQLAGVMVWAINDDDFHGICGDQYPLLHALNTINN</sequence>
<dbReference type="PROSITE" id="PS51910">
    <property type="entry name" value="GH18_2"/>
    <property type="match status" value="2"/>
</dbReference>
<keyword evidence="10" id="KW-0119">Carbohydrate metabolism</keyword>
<dbReference type="Pfam" id="PF00704">
    <property type="entry name" value="Glyco_hydro_18"/>
    <property type="match status" value="2"/>
</dbReference>
<evidence type="ECO:0000256" key="5">
    <source>
        <dbReference type="ARBA" id="ARBA00022729"/>
    </source>
</evidence>
<evidence type="ECO:0000256" key="7">
    <source>
        <dbReference type="ARBA" id="ARBA00023024"/>
    </source>
</evidence>
<evidence type="ECO:0000256" key="4">
    <source>
        <dbReference type="ARBA" id="ARBA00022669"/>
    </source>
</evidence>
<dbReference type="PANTHER" id="PTHR11177:SF317">
    <property type="entry name" value="CHITINASE 12-RELATED"/>
    <property type="match status" value="1"/>
</dbReference>
<evidence type="ECO:0000256" key="3">
    <source>
        <dbReference type="ARBA" id="ARBA00012729"/>
    </source>
</evidence>
<dbReference type="SMART" id="SM00636">
    <property type="entry name" value="Glyco_18"/>
    <property type="match status" value="2"/>
</dbReference>
<dbReference type="PANTHER" id="PTHR11177">
    <property type="entry name" value="CHITINASE"/>
    <property type="match status" value="1"/>
</dbReference>
<dbReference type="AlphaFoldDB" id="A0A834XRN4"/>
<dbReference type="GO" id="GO:0005576">
    <property type="term" value="C:extracellular region"/>
    <property type="evidence" value="ECO:0007669"/>
    <property type="project" value="TreeGrafter"/>
</dbReference>
<dbReference type="Gene3D" id="3.20.20.80">
    <property type="entry name" value="Glycosidases"/>
    <property type="match status" value="2"/>
</dbReference>
<dbReference type="GO" id="GO:0008843">
    <property type="term" value="F:endochitinase activity"/>
    <property type="evidence" value="ECO:0007669"/>
    <property type="project" value="UniProtKB-EC"/>
</dbReference>
<keyword evidence="17" id="KW-1185">Reference proteome</keyword>
<dbReference type="GO" id="GO:0008061">
    <property type="term" value="F:chitin binding"/>
    <property type="evidence" value="ECO:0007669"/>
    <property type="project" value="UniProtKB-KW"/>
</dbReference>
<proteinExistence type="inferred from homology"/>
<comment type="similarity">
    <text evidence="2">Belongs to the glycosyl hydrolase 18 family. Chitinase class II subfamily.</text>
</comment>
<dbReference type="FunFam" id="3.20.20.80:FF:000007">
    <property type="entry name" value="Acidic mammalian chitinase"/>
    <property type="match status" value="2"/>
</dbReference>
<protein>
    <recommendedName>
        <fullName evidence="3">chitinase</fullName>
        <ecNumber evidence="3">3.2.1.14</ecNumber>
    </recommendedName>
</protein>
<dbReference type="FunFam" id="3.10.50.10:FF:000004">
    <property type="entry name" value="Chitinase 5"/>
    <property type="match status" value="1"/>
</dbReference>
<dbReference type="EMBL" id="JACMRX010000004">
    <property type="protein sequence ID" value="KAF7990981.1"/>
    <property type="molecule type" value="Genomic_DNA"/>
</dbReference>
<evidence type="ECO:0000256" key="14">
    <source>
        <dbReference type="SAM" id="SignalP"/>
    </source>
</evidence>
<reference evidence="16 17" key="1">
    <citation type="submission" date="2020-08" db="EMBL/GenBank/DDBJ databases">
        <title>Aphidius gifuensis genome sequencing and assembly.</title>
        <authorList>
            <person name="Du Z."/>
        </authorList>
    </citation>
    <scope>NUCLEOTIDE SEQUENCE [LARGE SCALE GENOMIC DNA]</scope>
    <source>
        <strain evidence="16">YNYX2018</strain>
        <tissue evidence="16">Adults</tissue>
    </source>
</reference>
<dbReference type="InterPro" id="IPR001223">
    <property type="entry name" value="Glyco_hydro18_cat"/>
</dbReference>
<dbReference type="Gene3D" id="3.10.50.10">
    <property type="match status" value="2"/>
</dbReference>
<evidence type="ECO:0000259" key="15">
    <source>
        <dbReference type="PROSITE" id="PS51910"/>
    </source>
</evidence>
<dbReference type="InterPro" id="IPR001579">
    <property type="entry name" value="Glyco_hydro_18_chit_AS"/>
</dbReference>
<evidence type="ECO:0000256" key="13">
    <source>
        <dbReference type="RuleBase" id="RU000489"/>
    </source>
</evidence>
<evidence type="ECO:0000313" key="16">
    <source>
        <dbReference type="EMBL" id="KAF7990981.1"/>
    </source>
</evidence>
<dbReference type="InterPro" id="IPR050314">
    <property type="entry name" value="Glycosyl_Hydrlase_18"/>
</dbReference>
<dbReference type="InterPro" id="IPR029070">
    <property type="entry name" value="Chitinase_insertion_sf"/>
</dbReference>
<keyword evidence="5 14" id="KW-0732">Signal</keyword>
<keyword evidence="4" id="KW-0147">Chitin-binding</keyword>
<feature type="chain" id="PRO_5032997283" description="chitinase" evidence="14">
    <location>
        <begin position="22"/>
        <end position="712"/>
    </location>
</feature>
<keyword evidence="7" id="KW-0146">Chitin degradation</keyword>
<keyword evidence="11 13" id="KW-0326">Glycosidase</keyword>
<feature type="domain" description="GH18" evidence="15">
    <location>
        <begin position="22"/>
        <end position="367"/>
    </location>
</feature>
<dbReference type="InterPro" id="IPR011583">
    <property type="entry name" value="Chitinase_II/V-like_cat"/>
</dbReference>
<dbReference type="GO" id="GO:0006032">
    <property type="term" value="P:chitin catabolic process"/>
    <property type="evidence" value="ECO:0007669"/>
    <property type="project" value="UniProtKB-KW"/>
</dbReference>
<evidence type="ECO:0000256" key="8">
    <source>
        <dbReference type="ARBA" id="ARBA00023157"/>
    </source>
</evidence>
<comment type="catalytic activity">
    <reaction evidence="1">
        <text>Random endo-hydrolysis of N-acetyl-beta-D-glucosaminide (1-&gt;4)-beta-linkages in chitin and chitodextrins.</text>
        <dbReference type="EC" id="3.2.1.14"/>
    </reaction>
</comment>
<evidence type="ECO:0000256" key="10">
    <source>
        <dbReference type="ARBA" id="ARBA00023277"/>
    </source>
</evidence>
<accession>A0A834XRN4</accession>
<keyword evidence="8" id="KW-1015">Disulfide bond</keyword>
<organism evidence="16 17">
    <name type="scientific">Aphidius gifuensis</name>
    <name type="common">Parasitoid wasp</name>
    <dbReference type="NCBI Taxonomy" id="684658"/>
    <lineage>
        <taxon>Eukaryota</taxon>
        <taxon>Metazoa</taxon>
        <taxon>Ecdysozoa</taxon>
        <taxon>Arthropoda</taxon>
        <taxon>Hexapoda</taxon>
        <taxon>Insecta</taxon>
        <taxon>Pterygota</taxon>
        <taxon>Neoptera</taxon>
        <taxon>Endopterygota</taxon>
        <taxon>Hymenoptera</taxon>
        <taxon>Apocrita</taxon>
        <taxon>Ichneumonoidea</taxon>
        <taxon>Braconidae</taxon>
        <taxon>Aphidiinae</taxon>
        <taxon>Aphidius</taxon>
    </lineage>
</organism>
<dbReference type="OrthoDB" id="73875at2759"/>
<feature type="signal peptide" evidence="14">
    <location>
        <begin position="1"/>
        <end position="21"/>
    </location>
</feature>
<evidence type="ECO:0000256" key="2">
    <source>
        <dbReference type="ARBA" id="ARBA00009121"/>
    </source>
</evidence>
<feature type="domain" description="GH18" evidence="15">
    <location>
        <begin position="358"/>
        <end position="712"/>
    </location>
</feature>
<keyword evidence="12" id="KW-0624">Polysaccharide degradation</keyword>
<evidence type="ECO:0000256" key="1">
    <source>
        <dbReference type="ARBA" id="ARBA00000822"/>
    </source>
</evidence>
<dbReference type="FunFam" id="3.10.50.10:FF:000003">
    <property type="entry name" value="Class V chitinase CHIT5b"/>
    <property type="match status" value="1"/>
</dbReference>
<evidence type="ECO:0000256" key="12">
    <source>
        <dbReference type="ARBA" id="ARBA00023326"/>
    </source>
</evidence>
<dbReference type="EC" id="3.2.1.14" evidence="3"/>
<gene>
    <name evidence="16" type="ORF">HCN44_000786</name>
</gene>
<keyword evidence="6 13" id="KW-0378">Hydrolase</keyword>
<dbReference type="PROSITE" id="PS01095">
    <property type="entry name" value="GH18_1"/>
    <property type="match status" value="2"/>
</dbReference>
<evidence type="ECO:0000256" key="6">
    <source>
        <dbReference type="ARBA" id="ARBA00022801"/>
    </source>
</evidence>
<evidence type="ECO:0000313" key="17">
    <source>
        <dbReference type="Proteomes" id="UP000639338"/>
    </source>
</evidence>
<dbReference type="SUPFAM" id="SSF54556">
    <property type="entry name" value="Chitinase insertion domain"/>
    <property type="match status" value="2"/>
</dbReference>
<dbReference type="InterPro" id="IPR017853">
    <property type="entry name" value="GH"/>
</dbReference>
<dbReference type="GO" id="GO:0000272">
    <property type="term" value="P:polysaccharide catabolic process"/>
    <property type="evidence" value="ECO:0007669"/>
    <property type="project" value="UniProtKB-KW"/>
</dbReference>